<feature type="coiled-coil region" evidence="1">
    <location>
        <begin position="515"/>
        <end position="542"/>
    </location>
</feature>
<feature type="domain" description="Acetophenone carboxylase-like C-terminal" evidence="4">
    <location>
        <begin position="519"/>
        <end position="688"/>
    </location>
</feature>
<feature type="domain" description="Hydantoinase A/oxoprolinase" evidence="2">
    <location>
        <begin position="206"/>
        <end position="504"/>
    </location>
</feature>
<dbReference type="PANTHER" id="PTHR11365:SF23">
    <property type="entry name" value="HYPOTHETICAL 5-OXOPROLINASE (EUROFUNG)-RELATED"/>
    <property type="match status" value="1"/>
</dbReference>
<dbReference type="PANTHER" id="PTHR11365">
    <property type="entry name" value="5-OXOPROLINASE RELATED"/>
    <property type="match status" value="1"/>
</dbReference>
<evidence type="ECO:0000259" key="2">
    <source>
        <dbReference type="Pfam" id="PF01968"/>
    </source>
</evidence>
<reference evidence="5 6" key="1">
    <citation type="submission" date="2012-11" db="EMBL/GenBank/DDBJ databases">
        <title>Whole genome sequence of Gluconacetobacter xylinus NBRC 13693.</title>
        <authorList>
            <person name="Azuma Y."/>
            <person name="Higashiura N."/>
            <person name="Hirakawa H."/>
            <person name="Matsushita K."/>
        </authorList>
    </citation>
    <scope>NUCLEOTIDE SEQUENCE [LARGE SCALE GENOMIC DNA]</scope>
    <source>
        <strain evidence="5 6">NBRC 13693</strain>
    </source>
</reference>
<dbReference type="Pfam" id="PF01968">
    <property type="entry name" value="Hydantoinase_A"/>
    <property type="match status" value="1"/>
</dbReference>
<dbReference type="Pfam" id="PF05378">
    <property type="entry name" value="Hydant_A_N"/>
    <property type="match status" value="1"/>
</dbReference>
<dbReference type="GO" id="GO:0005829">
    <property type="term" value="C:cytosol"/>
    <property type="evidence" value="ECO:0007669"/>
    <property type="project" value="TreeGrafter"/>
</dbReference>
<dbReference type="InterPro" id="IPR008040">
    <property type="entry name" value="Hydant_A_N"/>
</dbReference>
<accession>A0A0D6Q9M9</accession>
<name>A0A0D6Q9M9_KOMXY</name>
<dbReference type="InterPro" id="IPR002821">
    <property type="entry name" value="Hydantoinase_A"/>
</dbReference>
<evidence type="ECO:0000256" key="1">
    <source>
        <dbReference type="SAM" id="Coils"/>
    </source>
</evidence>
<dbReference type="Pfam" id="PF19278">
    <property type="entry name" value="Hydant_A_C"/>
    <property type="match status" value="1"/>
</dbReference>
<dbReference type="Proteomes" id="UP000032683">
    <property type="component" value="Unassembled WGS sequence"/>
</dbReference>
<dbReference type="GO" id="GO:0006749">
    <property type="term" value="P:glutathione metabolic process"/>
    <property type="evidence" value="ECO:0007669"/>
    <property type="project" value="TreeGrafter"/>
</dbReference>
<dbReference type="GO" id="GO:0017168">
    <property type="term" value="F:5-oxoprolinase (ATP-hydrolyzing) activity"/>
    <property type="evidence" value="ECO:0007669"/>
    <property type="project" value="TreeGrafter"/>
</dbReference>
<evidence type="ECO:0000259" key="3">
    <source>
        <dbReference type="Pfam" id="PF05378"/>
    </source>
</evidence>
<dbReference type="InterPro" id="IPR043129">
    <property type="entry name" value="ATPase_NBD"/>
</dbReference>
<feature type="domain" description="Hydantoinase/oxoprolinase N-terminal" evidence="3">
    <location>
        <begin position="7"/>
        <end position="183"/>
    </location>
</feature>
<evidence type="ECO:0000259" key="4">
    <source>
        <dbReference type="Pfam" id="PF19278"/>
    </source>
</evidence>
<dbReference type="InterPro" id="IPR045079">
    <property type="entry name" value="Oxoprolinase-like"/>
</dbReference>
<proteinExistence type="predicted"/>
<dbReference type="InterPro" id="IPR049517">
    <property type="entry name" value="ACX-like_C"/>
</dbReference>
<dbReference type="EMBL" id="BANJ01000038">
    <property type="protein sequence ID" value="GAO00034.1"/>
    <property type="molecule type" value="Genomic_DNA"/>
</dbReference>
<dbReference type="SUPFAM" id="SSF53067">
    <property type="entry name" value="Actin-like ATPase domain"/>
    <property type="match status" value="1"/>
</dbReference>
<keyword evidence="1" id="KW-0175">Coiled coil</keyword>
<dbReference type="AlphaFoldDB" id="A0A0D6Q9M9"/>
<organism evidence="5 6">
    <name type="scientific">Komagataeibacter xylinus NBRC 13693</name>
    <dbReference type="NCBI Taxonomy" id="1234668"/>
    <lineage>
        <taxon>Bacteria</taxon>
        <taxon>Pseudomonadati</taxon>
        <taxon>Pseudomonadota</taxon>
        <taxon>Alphaproteobacteria</taxon>
        <taxon>Acetobacterales</taxon>
        <taxon>Acetobacteraceae</taxon>
        <taxon>Komagataeibacter</taxon>
    </lineage>
</organism>
<comment type="caution">
    <text evidence="5">The sequence shown here is derived from an EMBL/GenBank/DDBJ whole genome shotgun (WGS) entry which is preliminary data.</text>
</comment>
<evidence type="ECO:0000313" key="5">
    <source>
        <dbReference type="EMBL" id="GAO00034.1"/>
    </source>
</evidence>
<protein>
    <submittedName>
        <fullName evidence="5">5-oxoprolinase</fullName>
    </submittedName>
</protein>
<gene>
    <name evidence="5" type="ORF">Gxy13693_038_004</name>
</gene>
<sequence length="700" mass="74620">MSMTTYRIAADIGGTFTDIACLSGDGILLTAKVPSTPHDYSEGILNGIRQIIERVDVPMSHFANLLHASTIATNTILESKGAKTALVTTRGFRDVLELRRIRVPRLYEPLYCKPPPLAPRRLRFEITERMDPKGQVLAPLDTADVGALAVRLRDLRVEAVAVCFLHSYANPAHEQAVLSQLRDVLPAECFVCISYDVLPEMREYERTSTTVVNAYVGPVVRRYLTTLESRLKDAGFDGHVLMMQSSGGLLDVDKVVAKPATVVESGPAAGVVGAARLGAAAGYRDLITFDMGGTTAKASLIQDGGLTVTDDYEVGGGISMSSALAKGGGYALKLPIIDVSEVGAGGGSVVRLDAGGVIKIGPESAGAVPGPACYDAGGEKATVTDANLVLGYLNPEALASGSVCLNKARAEEAIHRAVCDQTDVSLLDAAYGIHCVANAAMMRAVKGVSTYRGRNPKDFTMLAFGGNGGMHAAALARELNMGRVIVPLGAGVFSAVGLLFADYESGRSLALSGLLSTDQADCEKLKDALESLERAVLDDMQEKSGVKVRRTIHLRYHGQGSELGIAVDTSDITAQTVNRLIEDFVAEHERSYGYSHENTPIELAAIRVVAAISPRGTTKIQSPGRAVENGDRAVRMAYFGPLGGLVETPVLRRDMLDTQPMQGPLIIEEYEGTTVVPPDCRAWLDDYNNIVIELETRDDS</sequence>
<evidence type="ECO:0000313" key="6">
    <source>
        <dbReference type="Proteomes" id="UP000032683"/>
    </source>
</evidence>